<dbReference type="InterPro" id="IPR001789">
    <property type="entry name" value="Sig_transdc_resp-reg_receiver"/>
</dbReference>
<keyword evidence="1 2" id="KW-0597">Phosphoprotein</keyword>
<protein>
    <submittedName>
        <fullName evidence="4">Response regulator</fullName>
    </submittedName>
</protein>
<reference evidence="4 5" key="1">
    <citation type="journal article" date="2019" name="Int. J. Syst. Evol. Microbiol.">
        <title>The Global Catalogue of Microorganisms (GCM) 10K type strain sequencing project: providing services to taxonomists for standard genome sequencing and annotation.</title>
        <authorList>
            <consortium name="The Broad Institute Genomics Platform"/>
            <consortium name="The Broad Institute Genome Sequencing Center for Infectious Disease"/>
            <person name="Wu L."/>
            <person name="Ma J."/>
        </authorList>
    </citation>
    <scope>NUCLEOTIDE SEQUENCE [LARGE SCALE GENOMIC DNA]</scope>
    <source>
        <strain evidence="4 5">DT92</strain>
    </source>
</reference>
<dbReference type="SMART" id="SM00448">
    <property type="entry name" value="REC"/>
    <property type="match status" value="1"/>
</dbReference>
<dbReference type="Proteomes" id="UP001596368">
    <property type="component" value="Unassembled WGS sequence"/>
</dbReference>
<dbReference type="PANTHER" id="PTHR44591:SF3">
    <property type="entry name" value="RESPONSE REGULATORY DOMAIN-CONTAINING PROTEIN"/>
    <property type="match status" value="1"/>
</dbReference>
<dbReference type="InterPro" id="IPR050595">
    <property type="entry name" value="Bact_response_regulator"/>
</dbReference>
<organism evidence="4 5">
    <name type="scientific">Halobaculum litoreum</name>
    <dbReference type="NCBI Taxonomy" id="3031998"/>
    <lineage>
        <taxon>Archaea</taxon>
        <taxon>Methanobacteriati</taxon>
        <taxon>Methanobacteriota</taxon>
        <taxon>Stenosarchaea group</taxon>
        <taxon>Halobacteria</taxon>
        <taxon>Halobacteriales</taxon>
        <taxon>Haloferacaceae</taxon>
        <taxon>Halobaculum</taxon>
    </lineage>
</organism>
<evidence type="ECO:0000313" key="5">
    <source>
        <dbReference type="Proteomes" id="UP001596368"/>
    </source>
</evidence>
<accession>A0ABD5XPI5</accession>
<feature type="domain" description="Response regulatory" evidence="3">
    <location>
        <begin position="4"/>
        <end position="117"/>
    </location>
</feature>
<dbReference type="SUPFAM" id="SSF52172">
    <property type="entry name" value="CheY-like"/>
    <property type="match status" value="1"/>
</dbReference>
<evidence type="ECO:0000313" key="4">
    <source>
        <dbReference type="EMBL" id="MFC7135574.1"/>
    </source>
</evidence>
<comment type="caution">
    <text evidence="4">The sequence shown here is derived from an EMBL/GenBank/DDBJ whole genome shotgun (WGS) entry which is preliminary data.</text>
</comment>
<sequence length="117" mass="12570">MNDRVLVVEDSAFQRARIRECLEPTFEVVASVGDGDAAVDAYREHDPDAVTMDFALPGRDGPAATAAIVADDPDAVVVFCSCVAQQAQFKRAIRAGAADYVRKPFDEETLVTALRGP</sequence>
<gene>
    <name evidence="4" type="ORF">ACFQRB_01000</name>
</gene>
<evidence type="ECO:0000256" key="2">
    <source>
        <dbReference type="PROSITE-ProRule" id="PRU00169"/>
    </source>
</evidence>
<dbReference type="InterPro" id="IPR011006">
    <property type="entry name" value="CheY-like_superfamily"/>
</dbReference>
<keyword evidence="5" id="KW-1185">Reference proteome</keyword>
<name>A0ABD5XPI5_9EURY</name>
<dbReference type="Gene3D" id="3.40.50.2300">
    <property type="match status" value="1"/>
</dbReference>
<evidence type="ECO:0000259" key="3">
    <source>
        <dbReference type="PROSITE" id="PS50110"/>
    </source>
</evidence>
<proteinExistence type="predicted"/>
<dbReference type="Pfam" id="PF00072">
    <property type="entry name" value="Response_reg"/>
    <property type="match status" value="1"/>
</dbReference>
<dbReference type="PANTHER" id="PTHR44591">
    <property type="entry name" value="STRESS RESPONSE REGULATOR PROTEIN 1"/>
    <property type="match status" value="1"/>
</dbReference>
<feature type="modified residue" description="4-aspartylphosphate" evidence="2">
    <location>
        <position position="53"/>
    </location>
</feature>
<dbReference type="AlphaFoldDB" id="A0ABD5XPI5"/>
<evidence type="ECO:0000256" key="1">
    <source>
        <dbReference type="ARBA" id="ARBA00022553"/>
    </source>
</evidence>
<dbReference type="EMBL" id="JBHSZG010000001">
    <property type="protein sequence ID" value="MFC7135574.1"/>
    <property type="molecule type" value="Genomic_DNA"/>
</dbReference>
<dbReference type="PROSITE" id="PS50110">
    <property type="entry name" value="RESPONSE_REGULATORY"/>
    <property type="match status" value="1"/>
</dbReference>